<evidence type="ECO:0000313" key="1">
    <source>
        <dbReference type="EMBL" id="CAD2185321.1"/>
    </source>
</evidence>
<dbReference type="EMBL" id="CAJEWN010000541">
    <property type="protein sequence ID" value="CAD2185321.1"/>
    <property type="molecule type" value="Genomic_DNA"/>
</dbReference>
<reference evidence="1 2" key="1">
    <citation type="submission" date="2020-08" db="EMBL/GenBank/DDBJ databases">
        <authorList>
            <person name="Koutsovoulos G."/>
            <person name="Danchin GJ E."/>
        </authorList>
    </citation>
    <scope>NUCLEOTIDE SEQUENCE [LARGE SCALE GENOMIC DNA]</scope>
</reference>
<organism evidence="1 2">
    <name type="scientific">Meloidogyne enterolobii</name>
    <name type="common">Root-knot nematode worm</name>
    <name type="synonym">Meloidogyne mayaguensis</name>
    <dbReference type="NCBI Taxonomy" id="390850"/>
    <lineage>
        <taxon>Eukaryota</taxon>
        <taxon>Metazoa</taxon>
        <taxon>Ecdysozoa</taxon>
        <taxon>Nematoda</taxon>
        <taxon>Chromadorea</taxon>
        <taxon>Rhabditida</taxon>
        <taxon>Tylenchina</taxon>
        <taxon>Tylenchomorpha</taxon>
        <taxon>Tylenchoidea</taxon>
        <taxon>Meloidogynidae</taxon>
        <taxon>Meloidogyninae</taxon>
        <taxon>Meloidogyne</taxon>
    </lineage>
</organism>
<dbReference type="Proteomes" id="UP000580250">
    <property type="component" value="Unassembled WGS sequence"/>
</dbReference>
<sequence length="109" mass="12342">MASSGSIRRQLGLALKALRDQLIPALQALTPAEGELQNQDSLRAARFHLSRALVRVDDLHVRWTEFIDTLGGEALEHEERAYQEFSPRAAGDHDQEYNHFMDMAERARG</sequence>
<evidence type="ECO:0000313" key="2">
    <source>
        <dbReference type="Proteomes" id="UP000580250"/>
    </source>
</evidence>
<protein>
    <submittedName>
        <fullName evidence="1">Uncharacterized protein</fullName>
    </submittedName>
</protein>
<proteinExistence type="predicted"/>
<dbReference type="OrthoDB" id="2275149at2759"/>
<name>A0A6V7WE91_MELEN</name>
<dbReference type="AlphaFoldDB" id="A0A6V7WE91"/>
<comment type="caution">
    <text evidence="1">The sequence shown here is derived from an EMBL/GenBank/DDBJ whole genome shotgun (WGS) entry which is preliminary data.</text>
</comment>
<accession>A0A6V7WE91</accession>
<gene>
    <name evidence="1" type="ORF">MENT_LOCUS37739</name>
</gene>